<protein>
    <recommendedName>
        <fullName evidence="3">Helix-turn-helix domain-containing protein</fullName>
    </recommendedName>
</protein>
<sequence length="177" mass="18834">MPGRPVSDETREQIVAAARAGKTRNAIAREFEVAGGTVTRICTDAGVSFDRSATELAVRARTIDLAEERLLVAQKMLAVASDMLDQLDAPYEVFNFGGKDNTFTSEVLDSAPAEVRRNAVVTAGIAFDKATRVIEKSDHGLEEAVGTLDVLAAGFKAAAEEIRAREAAPVEGEPDEA</sequence>
<evidence type="ECO:0008006" key="3">
    <source>
        <dbReference type="Google" id="ProtNLM"/>
    </source>
</evidence>
<name>A0ABT8J0Q7_9MICO</name>
<accession>A0ABT8J0Q7</accession>
<evidence type="ECO:0000313" key="1">
    <source>
        <dbReference type="EMBL" id="MDN4598468.1"/>
    </source>
</evidence>
<dbReference type="Gene3D" id="1.10.10.10">
    <property type="entry name" value="Winged helix-like DNA-binding domain superfamily/Winged helix DNA-binding domain"/>
    <property type="match status" value="1"/>
</dbReference>
<dbReference type="RefSeq" id="WP_301219812.1">
    <property type="nucleotide sequence ID" value="NZ_JAROCB010000004.1"/>
</dbReference>
<dbReference type="InterPro" id="IPR036388">
    <property type="entry name" value="WH-like_DNA-bd_sf"/>
</dbReference>
<gene>
    <name evidence="1" type="ORF">P5G59_15045</name>
</gene>
<dbReference type="SUPFAM" id="SSF46689">
    <property type="entry name" value="Homeodomain-like"/>
    <property type="match status" value="1"/>
</dbReference>
<evidence type="ECO:0000313" key="2">
    <source>
        <dbReference type="Proteomes" id="UP001174210"/>
    </source>
</evidence>
<proteinExistence type="predicted"/>
<dbReference type="Proteomes" id="UP001174210">
    <property type="component" value="Unassembled WGS sequence"/>
</dbReference>
<dbReference type="InterPro" id="IPR009057">
    <property type="entry name" value="Homeodomain-like_sf"/>
</dbReference>
<organism evidence="1 2">
    <name type="scientific">Leifsonia virtsii</name>
    <dbReference type="NCBI Taxonomy" id="3035915"/>
    <lineage>
        <taxon>Bacteria</taxon>
        <taxon>Bacillati</taxon>
        <taxon>Actinomycetota</taxon>
        <taxon>Actinomycetes</taxon>
        <taxon>Micrococcales</taxon>
        <taxon>Microbacteriaceae</taxon>
        <taxon>Leifsonia</taxon>
    </lineage>
</organism>
<dbReference type="EMBL" id="JAROCB010000004">
    <property type="protein sequence ID" value="MDN4598468.1"/>
    <property type="molecule type" value="Genomic_DNA"/>
</dbReference>
<comment type="caution">
    <text evidence="1">The sequence shown here is derived from an EMBL/GenBank/DDBJ whole genome shotgun (WGS) entry which is preliminary data.</text>
</comment>
<keyword evidence="2" id="KW-1185">Reference proteome</keyword>
<reference evidence="1" key="1">
    <citation type="submission" date="2023-03" db="EMBL/GenBank/DDBJ databases">
        <title>MT1 and MT2 Draft Genomes of Novel Species.</title>
        <authorList>
            <person name="Venkateswaran K."/>
        </authorList>
    </citation>
    <scope>NUCLEOTIDE SEQUENCE</scope>
    <source>
        <strain evidence="1">F6_8S_P_1A</strain>
    </source>
</reference>